<dbReference type="Pfam" id="PF00672">
    <property type="entry name" value="HAMP"/>
    <property type="match status" value="1"/>
</dbReference>
<dbReference type="PROSITE" id="PS50111">
    <property type="entry name" value="CHEMOTAXIS_TRANSDUC_2"/>
    <property type="match status" value="1"/>
</dbReference>
<feature type="coiled-coil region" evidence="10">
    <location>
        <begin position="412"/>
        <end position="449"/>
    </location>
</feature>
<dbReference type="GO" id="GO:0007165">
    <property type="term" value="P:signal transduction"/>
    <property type="evidence" value="ECO:0007669"/>
    <property type="project" value="UniProtKB-KW"/>
</dbReference>
<dbReference type="EMBL" id="JAESWA010000029">
    <property type="protein sequence ID" value="MBL4934085.1"/>
    <property type="molecule type" value="Genomic_DNA"/>
</dbReference>
<comment type="similarity">
    <text evidence="8">Belongs to the methyl-accepting chemotaxis (MCP) protein family.</text>
</comment>
<keyword evidence="4 11" id="KW-0812">Transmembrane</keyword>
<dbReference type="Gene3D" id="1.10.287.950">
    <property type="entry name" value="Methyl-accepting chemotaxis protein"/>
    <property type="match status" value="1"/>
</dbReference>
<dbReference type="GO" id="GO:0006935">
    <property type="term" value="P:chemotaxis"/>
    <property type="evidence" value="ECO:0007669"/>
    <property type="project" value="UniProtKB-KW"/>
</dbReference>
<dbReference type="SUPFAM" id="SSF58104">
    <property type="entry name" value="Methyl-accepting chemotaxis protein (MCP) signaling domain"/>
    <property type="match status" value="1"/>
</dbReference>
<dbReference type="InterPro" id="IPR033479">
    <property type="entry name" value="dCache_1"/>
</dbReference>
<organism evidence="14 15">
    <name type="scientific">Clostridium paridis</name>
    <dbReference type="NCBI Taxonomy" id="2803863"/>
    <lineage>
        <taxon>Bacteria</taxon>
        <taxon>Bacillati</taxon>
        <taxon>Bacillota</taxon>
        <taxon>Clostridia</taxon>
        <taxon>Eubacteriales</taxon>
        <taxon>Clostridiaceae</taxon>
        <taxon>Clostridium</taxon>
    </lineage>
</organism>
<keyword evidence="2" id="KW-1003">Cell membrane</keyword>
<keyword evidence="3" id="KW-0145">Chemotaxis</keyword>
<evidence type="ECO:0000256" key="2">
    <source>
        <dbReference type="ARBA" id="ARBA00022475"/>
    </source>
</evidence>
<accession>A0A937FHM0</accession>
<protein>
    <submittedName>
        <fullName evidence="14">Methyl-accepting chemotaxis protein</fullName>
    </submittedName>
</protein>
<dbReference type="PROSITE" id="PS50885">
    <property type="entry name" value="HAMP"/>
    <property type="match status" value="1"/>
</dbReference>
<dbReference type="Pfam" id="PF00015">
    <property type="entry name" value="MCPsignal"/>
    <property type="match status" value="1"/>
</dbReference>
<evidence type="ECO:0000256" key="5">
    <source>
        <dbReference type="ARBA" id="ARBA00022989"/>
    </source>
</evidence>
<dbReference type="InterPro" id="IPR029151">
    <property type="entry name" value="Sensor-like_sf"/>
</dbReference>
<dbReference type="CDD" id="cd12913">
    <property type="entry name" value="PDC1_MCP_like"/>
    <property type="match status" value="1"/>
</dbReference>
<dbReference type="Proteomes" id="UP000623681">
    <property type="component" value="Unassembled WGS sequence"/>
</dbReference>
<evidence type="ECO:0000256" key="7">
    <source>
        <dbReference type="ARBA" id="ARBA00023224"/>
    </source>
</evidence>
<dbReference type="Gene3D" id="3.30.450.20">
    <property type="entry name" value="PAS domain"/>
    <property type="match status" value="2"/>
</dbReference>
<dbReference type="SMART" id="SM00304">
    <property type="entry name" value="HAMP"/>
    <property type="match status" value="1"/>
</dbReference>
<dbReference type="GO" id="GO:0005886">
    <property type="term" value="C:plasma membrane"/>
    <property type="evidence" value="ECO:0007669"/>
    <property type="project" value="UniProtKB-SubCell"/>
</dbReference>
<keyword evidence="10" id="KW-0175">Coiled coil</keyword>
<evidence type="ECO:0000256" key="11">
    <source>
        <dbReference type="SAM" id="Phobius"/>
    </source>
</evidence>
<name>A0A937FHM0_9CLOT</name>
<evidence type="ECO:0000256" key="1">
    <source>
        <dbReference type="ARBA" id="ARBA00004651"/>
    </source>
</evidence>
<sequence length="670" mass="72808">MSKKSKNSLNLSSIRVRLLSILLLLCIVPVLILGILSYKQSYTLLSNKLQVSADQNLTQVNKSIDNYFTGIENTTDMMSVNANLKDIEAHPEYLSNVMGLLGDIKNSHKDFLNVYFGHATKKMDIYPAQQLPADYDPTIRPWYQKAVENKGKVVFSDPYKDASSGNFVVSVSKAVENNGQIVGVVSIDLSLDTLSKQLSDIKLGNSGYVYITDAAGNAIAHPNAGELGANNVTKLDIWKDVQSKAKGFGTYTYKGEKKFSSYATNSITGWKVISAMNETELTNDTNGIRNTTLYIIFAIAVISIIVSILTSRSITKHVLNLKAIFEKASAGDLSSRIKIDSKDEFLELGDNFNEMLDQITNMMDNVKNSANSLTETAVSINDSANETAKAINEVSLTIDQVAQGTTSQARDIQEGAEAIDNLALRIENIEQLANKMNTISNETNSLSQDGLKVVNVLTSKTEEANSSTISVSNVIDEMNESTAQIGLITDAINSIAEQTNLLALNAAIEAARAGEAGRGFSVVAEEIRKLAEESTSATNQIQQLIENIKGNTELAVTSMQTTKSVVREQTAAVGQTKDIFSKILDSINDLMNGIKETQASINDTNAHKDDIVNRIQSISAVAEENSASTEEVSASTEEITAVMSEFTSASNELKELAEKLEAEINHFKLK</sequence>
<feature type="domain" description="HAMP" evidence="13">
    <location>
        <begin position="312"/>
        <end position="364"/>
    </location>
</feature>
<dbReference type="Gene3D" id="1.10.8.500">
    <property type="entry name" value="HAMP domain in histidine kinase"/>
    <property type="match status" value="1"/>
</dbReference>
<feature type="transmembrane region" description="Helical" evidence="11">
    <location>
        <begin position="292"/>
        <end position="310"/>
    </location>
</feature>
<keyword evidence="7 9" id="KW-0807">Transducer</keyword>
<comment type="caution">
    <text evidence="14">The sequence shown here is derived from an EMBL/GenBank/DDBJ whole genome shotgun (WGS) entry which is preliminary data.</text>
</comment>
<keyword evidence="15" id="KW-1185">Reference proteome</keyword>
<keyword evidence="5 11" id="KW-1133">Transmembrane helix</keyword>
<evidence type="ECO:0000259" key="12">
    <source>
        <dbReference type="PROSITE" id="PS50111"/>
    </source>
</evidence>
<evidence type="ECO:0000256" key="3">
    <source>
        <dbReference type="ARBA" id="ARBA00022500"/>
    </source>
</evidence>
<dbReference type="InterPro" id="IPR003660">
    <property type="entry name" value="HAMP_dom"/>
</dbReference>
<evidence type="ECO:0000313" key="14">
    <source>
        <dbReference type="EMBL" id="MBL4934085.1"/>
    </source>
</evidence>
<evidence type="ECO:0000313" key="15">
    <source>
        <dbReference type="Proteomes" id="UP000623681"/>
    </source>
</evidence>
<reference evidence="14" key="1">
    <citation type="submission" date="2021-01" db="EMBL/GenBank/DDBJ databases">
        <title>Genome public.</title>
        <authorList>
            <person name="Liu C."/>
            <person name="Sun Q."/>
        </authorList>
    </citation>
    <scope>NUCLEOTIDE SEQUENCE</scope>
    <source>
        <strain evidence="14">YIM B02565</strain>
    </source>
</reference>
<dbReference type="InterPro" id="IPR004089">
    <property type="entry name" value="MCPsignal_dom"/>
</dbReference>
<dbReference type="AlphaFoldDB" id="A0A937FHM0"/>
<dbReference type="PANTHER" id="PTHR32089">
    <property type="entry name" value="METHYL-ACCEPTING CHEMOTAXIS PROTEIN MCPB"/>
    <property type="match status" value="1"/>
</dbReference>
<dbReference type="RefSeq" id="WP_202769545.1">
    <property type="nucleotide sequence ID" value="NZ_JAESWA010000029.1"/>
</dbReference>
<evidence type="ECO:0000259" key="13">
    <source>
        <dbReference type="PROSITE" id="PS50885"/>
    </source>
</evidence>
<dbReference type="CDD" id="cd06225">
    <property type="entry name" value="HAMP"/>
    <property type="match status" value="1"/>
</dbReference>
<evidence type="ECO:0000256" key="6">
    <source>
        <dbReference type="ARBA" id="ARBA00023136"/>
    </source>
</evidence>
<proteinExistence type="inferred from homology"/>
<gene>
    <name evidence="14" type="ORF">JK634_20040</name>
</gene>
<comment type="subcellular location">
    <subcellularLocation>
        <location evidence="1">Cell membrane</location>
        <topology evidence="1">Multi-pass membrane protein</topology>
    </subcellularLocation>
</comment>
<dbReference type="SMART" id="SM00283">
    <property type="entry name" value="MA"/>
    <property type="match status" value="1"/>
</dbReference>
<evidence type="ECO:0000256" key="10">
    <source>
        <dbReference type="SAM" id="Coils"/>
    </source>
</evidence>
<dbReference type="Pfam" id="PF02743">
    <property type="entry name" value="dCache_1"/>
    <property type="match status" value="1"/>
</dbReference>
<dbReference type="SUPFAM" id="SSF103190">
    <property type="entry name" value="Sensory domain-like"/>
    <property type="match status" value="1"/>
</dbReference>
<keyword evidence="6 11" id="KW-0472">Membrane</keyword>
<dbReference type="PANTHER" id="PTHR32089:SF114">
    <property type="entry name" value="METHYL-ACCEPTING CHEMOTAXIS PROTEIN MCPB"/>
    <property type="match status" value="1"/>
</dbReference>
<feature type="coiled-coil region" evidence="10">
    <location>
        <begin position="643"/>
        <end position="670"/>
    </location>
</feature>
<dbReference type="CDD" id="cd12912">
    <property type="entry name" value="PDC2_MCP_like"/>
    <property type="match status" value="1"/>
</dbReference>
<dbReference type="CDD" id="cd11386">
    <property type="entry name" value="MCP_signal"/>
    <property type="match status" value="1"/>
</dbReference>
<evidence type="ECO:0000256" key="4">
    <source>
        <dbReference type="ARBA" id="ARBA00022692"/>
    </source>
</evidence>
<evidence type="ECO:0000256" key="9">
    <source>
        <dbReference type="PROSITE-ProRule" id="PRU00284"/>
    </source>
</evidence>
<evidence type="ECO:0000256" key="8">
    <source>
        <dbReference type="ARBA" id="ARBA00029447"/>
    </source>
</evidence>
<feature type="transmembrane region" description="Helical" evidence="11">
    <location>
        <begin position="21"/>
        <end position="38"/>
    </location>
</feature>
<feature type="domain" description="Methyl-accepting transducer" evidence="12">
    <location>
        <begin position="383"/>
        <end position="640"/>
    </location>
</feature>